<dbReference type="EMBL" id="OZ034818">
    <property type="protein sequence ID" value="CAL1391323.1"/>
    <property type="molecule type" value="Genomic_DNA"/>
</dbReference>
<organism evidence="2 3">
    <name type="scientific">Linum trigynum</name>
    <dbReference type="NCBI Taxonomy" id="586398"/>
    <lineage>
        <taxon>Eukaryota</taxon>
        <taxon>Viridiplantae</taxon>
        <taxon>Streptophyta</taxon>
        <taxon>Embryophyta</taxon>
        <taxon>Tracheophyta</taxon>
        <taxon>Spermatophyta</taxon>
        <taxon>Magnoliopsida</taxon>
        <taxon>eudicotyledons</taxon>
        <taxon>Gunneridae</taxon>
        <taxon>Pentapetalae</taxon>
        <taxon>rosids</taxon>
        <taxon>fabids</taxon>
        <taxon>Malpighiales</taxon>
        <taxon>Linaceae</taxon>
        <taxon>Linum</taxon>
    </lineage>
</organism>
<feature type="compositionally biased region" description="Basic and acidic residues" evidence="1">
    <location>
        <begin position="134"/>
        <end position="144"/>
    </location>
</feature>
<name>A0AAV2EZ40_9ROSI</name>
<dbReference type="Proteomes" id="UP001497516">
    <property type="component" value="Chromosome 5"/>
</dbReference>
<reference evidence="2 3" key="1">
    <citation type="submission" date="2024-04" db="EMBL/GenBank/DDBJ databases">
        <authorList>
            <person name="Fracassetti M."/>
        </authorList>
    </citation>
    <scope>NUCLEOTIDE SEQUENCE [LARGE SCALE GENOMIC DNA]</scope>
</reference>
<proteinExistence type="predicted"/>
<feature type="compositionally biased region" description="Acidic residues" evidence="1">
    <location>
        <begin position="1"/>
        <end position="10"/>
    </location>
</feature>
<evidence type="ECO:0000256" key="1">
    <source>
        <dbReference type="SAM" id="MobiDB-lite"/>
    </source>
</evidence>
<feature type="region of interest" description="Disordered" evidence="1">
    <location>
        <begin position="59"/>
        <end position="176"/>
    </location>
</feature>
<evidence type="ECO:0000313" key="2">
    <source>
        <dbReference type="EMBL" id="CAL1391323.1"/>
    </source>
</evidence>
<evidence type="ECO:0000313" key="3">
    <source>
        <dbReference type="Proteomes" id="UP001497516"/>
    </source>
</evidence>
<gene>
    <name evidence="2" type="ORF">LTRI10_LOCUS32050</name>
</gene>
<feature type="compositionally biased region" description="Acidic residues" evidence="1">
    <location>
        <begin position="82"/>
        <end position="101"/>
    </location>
</feature>
<protein>
    <submittedName>
        <fullName evidence="2">Uncharacterized protein</fullName>
    </submittedName>
</protein>
<accession>A0AAV2EZ40</accession>
<keyword evidence="3" id="KW-1185">Reference proteome</keyword>
<dbReference type="AlphaFoldDB" id="A0AAV2EZ40"/>
<feature type="region of interest" description="Disordered" evidence="1">
    <location>
        <begin position="1"/>
        <end position="31"/>
    </location>
</feature>
<sequence length="214" mass="23929">MADSWEELVGENDPGKPAESPHSFAAVDGDQSVAKDVFFVYDSDDADTSDDEYHAARDNLRTYGEMRKRKVKARSDYHGEEVEQLDEFEEEDSEDEEDDEVEHGGQDGDAEASLDGADQGSEIPEQACQNNDEPPQHEAREEISQHSSYRGSEDSDHVRPNLSDEDGGEPFANAPHYDPMCDHTQFQFVPRLKFANVEQLKNAVVLHSLAAELV</sequence>